<evidence type="ECO:0000256" key="1">
    <source>
        <dbReference type="SAM" id="MobiDB-lite"/>
    </source>
</evidence>
<evidence type="ECO:0000313" key="2">
    <source>
        <dbReference type="EMBL" id="PWN33390.1"/>
    </source>
</evidence>
<name>A0A316V7B0_9BASI</name>
<dbReference type="GeneID" id="37023581"/>
<proteinExistence type="predicted"/>
<protein>
    <submittedName>
        <fullName evidence="2">Uncharacterized protein</fullName>
    </submittedName>
</protein>
<dbReference type="Proteomes" id="UP000245771">
    <property type="component" value="Unassembled WGS sequence"/>
</dbReference>
<dbReference type="EMBL" id="KZ819604">
    <property type="protein sequence ID" value="PWN33390.1"/>
    <property type="molecule type" value="Genomic_DNA"/>
</dbReference>
<gene>
    <name evidence="2" type="ORF">FA14DRAFT_190545</name>
</gene>
<evidence type="ECO:0000313" key="3">
    <source>
        <dbReference type="Proteomes" id="UP000245771"/>
    </source>
</evidence>
<feature type="region of interest" description="Disordered" evidence="1">
    <location>
        <begin position="606"/>
        <end position="640"/>
    </location>
</feature>
<keyword evidence="3" id="KW-1185">Reference proteome</keyword>
<dbReference type="RefSeq" id="XP_025353692.1">
    <property type="nucleotide sequence ID" value="XM_025501800.1"/>
</dbReference>
<feature type="region of interest" description="Disordered" evidence="1">
    <location>
        <begin position="466"/>
        <end position="546"/>
    </location>
</feature>
<feature type="compositionally biased region" description="Polar residues" evidence="1">
    <location>
        <begin position="494"/>
        <end position="518"/>
    </location>
</feature>
<accession>A0A316V7B0</accession>
<reference evidence="2 3" key="1">
    <citation type="journal article" date="2018" name="Mol. Biol. Evol.">
        <title>Broad Genomic Sampling Reveals a Smut Pathogenic Ancestry of the Fungal Clade Ustilaginomycotina.</title>
        <authorList>
            <person name="Kijpornyongpan T."/>
            <person name="Mondo S.J."/>
            <person name="Barry K."/>
            <person name="Sandor L."/>
            <person name="Lee J."/>
            <person name="Lipzen A."/>
            <person name="Pangilinan J."/>
            <person name="LaButti K."/>
            <person name="Hainaut M."/>
            <person name="Henrissat B."/>
            <person name="Grigoriev I.V."/>
            <person name="Spatafora J.W."/>
            <person name="Aime M.C."/>
        </authorList>
    </citation>
    <scope>NUCLEOTIDE SEQUENCE [LARGE SCALE GENOMIC DNA]</scope>
    <source>
        <strain evidence="2 3">MCA 3882</strain>
    </source>
</reference>
<organism evidence="2 3">
    <name type="scientific">Meira miltonrushii</name>
    <dbReference type="NCBI Taxonomy" id="1280837"/>
    <lineage>
        <taxon>Eukaryota</taxon>
        <taxon>Fungi</taxon>
        <taxon>Dikarya</taxon>
        <taxon>Basidiomycota</taxon>
        <taxon>Ustilaginomycotina</taxon>
        <taxon>Exobasidiomycetes</taxon>
        <taxon>Exobasidiales</taxon>
        <taxon>Brachybasidiaceae</taxon>
        <taxon>Meira</taxon>
    </lineage>
</organism>
<dbReference type="InParanoid" id="A0A316V7B0"/>
<sequence>MPIFGDLLEIHLFPHTVPQILKEKQIRTYYHKEYNIQYVNLEPVCNIDQRYTGEVVCGIKLHNILAKEENISFEFCVITVRICDKVVSQLLISSEDLERGVEDFYTGSFKSRTIGCHPIFVTFDGYGSGLSCSPHQVTFRFNMSKQRFNEDYIPLHFVNRFKEMEEMPQQAGAKRPREETNGGEYHNGNAYDRSQRASSSRPPVYPIGRAAPKPYNDDYHQPKRARTEPCSSDNFNGHYNTSGYEWHERYDMYERGRSETFWQPNGVPSSSSRHTAATTAQERDDPPRHLRIKLLKNTDSQQSGPSSLASDEIDQLIRAKREHEEIDPSTYRIMFVKEEPFEHTLSYGEPEQTDDYTLPHRESAAPSTASAFSEDIASNVISSAVDTAVTSVQEDHMDSAAVESAIQSVQSNHGQMNVATTSASMLGTDEVNGTVGGSSPSIGMQSGIPRVKSEPTDIMERARREMLRRASQRAQAQSVPESQQSVEDPLRQAATYSTVLDSTSQPSTSAGPSVTSIPENMEGATLQPSPNEEPEDENQIASTSSVPQETIPLLQQPTLDDQVLPSLNLPAQHSLEAGPSTIGLNEPVQNVNPRLISPLPQRALRSCIPNETQRQRQKRRVTFNTEAEDDKGGISPTKVN</sequence>
<feature type="compositionally biased region" description="Polar residues" evidence="1">
    <location>
        <begin position="472"/>
        <end position="486"/>
    </location>
</feature>
<feature type="compositionally biased region" description="Basic and acidic residues" evidence="1">
    <location>
        <begin position="215"/>
        <end position="227"/>
    </location>
</feature>
<feature type="region of interest" description="Disordered" evidence="1">
    <location>
        <begin position="261"/>
        <end position="288"/>
    </location>
</feature>
<feature type="compositionally biased region" description="Polar residues" evidence="1">
    <location>
        <begin position="261"/>
        <end position="274"/>
    </location>
</feature>
<feature type="region of interest" description="Disordered" evidence="1">
    <location>
        <begin position="166"/>
        <end position="234"/>
    </location>
</feature>
<dbReference type="OrthoDB" id="10622281at2759"/>
<dbReference type="AlphaFoldDB" id="A0A316V7B0"/>